<sequence>MDWLNYVDEVPTLVREYGINTLAALLIFFMGKWLARRVVNLCGRLMNQRGIDPTVGGFVTNILFMILLMMVIIAALAQLGVPTAQFIAVIGAAGLAIGLALQGSLSNFASGVLLVSFRPCKVGDYIEAGGVSGTVKLITVFSTTLVTPDQRTITVPNSSVMGGPITNYSTSPSRRLDMVIGVSYDSDLAKVKALLREVVESDERVLDSHKPVQIGVLALADSSVNIAIRPWVATEDYWPLHFDLHERIKQRFDQAGIGIPFPQMDVHLSRSETSAAP</sequence>
<keyword evidence="7" id="KW-0997">Cell inner membrane</keyword>
<name>A0A2Z2NLV2_9GAMM</name>
<dbReference type="GO" id="GO:0005886">
    <property type="term" value="C:plasma membrane"/>
    <property type="evidence" value="ECO:0007669"/>
    <property type="project" value="UniProtKB-SubCell"/>
</dbReference>
<proteinExistence type="inferred from homology"/>
<feature type="domain" description="Mechanosensitive ion channel MscS C-terminal" evidence="9">
    <location>
        <begin position="177"/>
        <end position="259"/>
    </location>
</feature>
<dbReference type="InterPro" id="IPR049278">
    <property type="entry name" value="MS_channel_C"/>
</dbReference>
<comment type="caution">
    <text evidence="7">Lacks conserved residue(s) required for the propagation of feature annotation.</text>
</comment>
<dbReference type="Gene3D" id="1.10.287.1260">
    <property type="match status" value="1"/>
</dbReference>
<keyword evidence="7" id="KW-0813">Transport</keyword>
<evidence type="ECO:0000256" key="4">
    <source>
        <dbReference type="ARBA" id="ARBA00022692"/>
    </source>
</evidence>
<feature type="domain" description="Mechanosensitive ion channel MscS" evidence="8">
    <location>
        <begin position="104"/>
        <end position="169"/>
    </location>
</feature>
<dbReference type="Gene3D" id="2.30.30.60">
    <property type="match status" value="1"/>
</dbReference>
<comment type="subcellular location">
    <subcellularLocation>
        <location evidence="7">Cell inner membrane</location>
        <topology evidence="7">Multi-pass membrane protein</topology>
    </subcellularLocation>
    <subcellularLocation>
        <location evidence="1">Cell membrane</location>
        <topology evidence="1">Multi-pass membrane protein</topology>
    </subcellularLocation>
</comment>
<dbReference type="KEGG" id="gai:IMCC3135_07095"/>
<accession>A0A2Z2NLV2</accession>
<dbReference type="Pfam" id="PF21088">
    <property type="entry name" value="MS_channel_1st"/>
    <property type="match status" value="1"/>
</dbReference>
<dbReference type="SUPFAM" id="SSF50182">
    <property type="entry name" value="Sm-like ribonucleoproteins"/>
    <property type="match status" value="1"/>
</dbReference>
<evidence type="ECO:0000259" key="10">
    <source>
        <dbReference type="Pfam" id="PF21088"/>
    </source>
</evidence>
<evidence type="ECO:0000256" key="5">
    <source>
        <dbReference type="ARBA" id="ARBA00022989"/>
    </source>
</evidence>
<gene>
    <name evidence="11" type="primary">mscS_1</name>
    <name evidence="11" type="ORF">IMCC3135_07095</name>
</gene>
<dbReference type="InterPro" id="IPR049142">
    <property type="entry name" value="MS_channel_1st"/>
</dbReference>
<dbReference type="SUPFAM" id="SSF82689">
    <property type="entry name" value="Mechanosensitive channel protein MscS (YggB), C-terminal domain"/>
    <property type="match status" value="1"/>
</dbReference>
<dbReference type="InterPro" id="IPR011066">
    <property type="entry name" value="MscS_channel_C_sf"/>
</dbReference>
<dbReference type="PANTHER" id="PTHR30221:SF1">
    <property type="entry name" value="SMALL-CONDUCTANCE MECHANOSENSITIVE CHANNEL"/>
    <property type="match status" value="1"/>
</dbReference>
<comment type="subunit">
    <text evidence="7">Homoheptamer.</text>
</comment>
<evidence type="ECO:0000256" key="6">
    <source>
        <dbReference type="ARBA" id="ARBA00023136"/>
    </source>
</evidence>
<dbReference type="InterPro" id="IPR011014">
    <property type="entry name" value="MscS_channel_TM-2"/>
</dbReference>
<keyword evidence="7" id="KW-0407">Ion channel</keyword>
<dbReference type="SUPFAM" id="SSF82861">
    <property type="entry name" value="Mechanosensitive channel protein MscS (YggB), transmembrane region"/>
    <property type="match status" value="1"/>
</dbReference>
<dbReference type="Pfam" id="PF21082">
    <property type="entry name" value="MS_channel_3rd"/>
    <property type="match status" value="1"/>
</dbReference>
<keyword evidence="7" id="KW-0406">Ion transport</keyword>
<evidence type="ECO:0000256" key="3">
    <source>
        <dbReference type="ARBA" id="ARBA00022475"/>
    </source>
</evidence>
<evidence type="ECO:0000259" key="8">
    <source>
        <dbReference type="Pfam" id="PF00924"/>
    </source>
</evidence>
<evidence type="ECO:0000259" key="9">
    <source>
        <dbReference type="Pfam" id="PF21082"/>
    </source>
</evidence>
<organism evidence="11 12">
    <name type="scientific">Granulosicoccus antarcticus IMCC3135</name>
    <dbReference type="NCBI Taxonomy" id="1192854"/>
    <lineage>
        <taxon>Bacteria</taxon>
        <taxon>Pseudomonadati</taxon>
        <taxon>Pseudomonadota</taxon>
        <taxon>Gammaproteobacteria</taxon>
        <taxon>Chromatiales</taxon>
        <taxon>Granulosicoccaceae</taxon>
        <taxon>Granulosicoccus</taxon>
    </lineage>
</organism>
<feature type="transmembrane region" description="Helical" evidence="7">
    <location>
        <begin position="55"/>
        <end position="77"/>
    </location>
</feature>
<keyword evidence="12" id="KW-1185">Reference proteome</keyword>
<dbReference type="InterPro" id="IPR008910">
    <property type="entry name" value="MSC_TM_helix"/>
</dbReference>
<feature type="transmembrane region" description="Helical" evidence="7">
    <location>
        <begin position="83"/>
        <end position="101"/>
    </location>
</feature>
<dbReference type="InterPro" id="IPR045275">
    <property type="entry name" value="MscS_archaea/bacteria_type"/>
</dbReference>
<dbReference type="Gene3D" id="3.30.70.100">
    <property type="match status" value="1"/>
</dbReference>
<dbReference type="InterPro" id="IPR010920">
    <property type="entry name" value="LSM_dom_sf"/>
</dbReference>
<evidence type="ECO:0000256" key="1">
    <source>
        <dbReference type="ARBA" id="ARBA00004651"/>
    </source>
</evidence>
<evidence type="ECO:0000313" key="12">
    <source>
        <dbReference type="Proteomes" id="UP000250079"/>
    </source>
</evidence>
<comment type="function">
    <text evidence="7">Mechanosensitive channel that participates in the regulation of osmotic pressure changes within the cell, opening in response to stretch forces in the membrane lipid bilayer, without the need for other proteins. Contributes to normal resistance to hypoosmotic shock. Forms an ion channel of 1.0 nanosiemens conductance with a slight preference for anions.</text>
</comment>
<comment type="similarity">
    <text evidence="2 7">Belongs to the MscS (TC 1.A.23) family.</text>
</comment>
<keyword evidence="4 7" id="KW-0812">Transmembrane</keyword>
<protein>
    <recommendedName>
        <fullName evidence="7">Small-conductance mechanosensitive channel</fullName>
    </recommendedName>
</protein>
<dbReference type="OrthoDB" id="9799209at2"/>
<keyword evidence="3" id="KW-1003">Cell membrane</keyword>
<feature type="transmembrane region" description="Helical" evidence="7">
    <location>
        <begin position="17"/>
        <end position="35"/>
    </location>
</feature>
<feature type="domain" description="Mechanosensitive ion channel transmembrane helices 2/3" evidence="10">
    <location>
        <begin position="61"/>
        <end position="102"/>
    </location>
</feature>
<dbReference type="Pfam" id="PF00924">
    <property type="entry name" value="MS_channel_2nd"/>
    <property type="match status" value="1"/>
</dbReference>
<keyword evidence="6 7" id="KW-0472">Membrane</keyword>
<dbReference type="GO" id="GO:0008381">
    <property type="term" value="F:mechanosensitive monoatomic ion channel activity"/>
    <property type="evidence" value="ECO:0007669"/>
    <property type="project" value="InterPro"/>
</dbReference>
<evidence type="ECO:0000256" key="7">
    <source>
        <dbReference type="RuleBase" id="RU369025"/>
    </source>
</evidence>
<evidence type="ECO:0000256" key="2">
    <source>
        <dbReference type="ARBA" id="ARBA00008017"/>
    </source>
</evidence>
<evidence type="ECO:0000313" key="11">
    <source>
        <dbReference type="EMBL" id="ASJ71525.1"/>
    </source>
</evidence>
<dbReference type="InterPro" id="IPR023408">
    <property type="entry name" value="MscS_beta-dom_sf"/>
</dbReference>
<keyword evidence="5 7" id="KW-1133">Transmembrane helix</keyword>
<dbReference type="AlphaFoldDB" id="A0A2Z2NLV2"/>
<dbReference type="PANTHER" id="PTHR30221">
    <property type="entry name" value="SMALL-CONDUCTANCE MECHANOSENSITIVE CHANNEL"/>
    <property type="match status" value="1"/>
</dbReference>
<dbReference type="Pfam" id="PF05552">
    <property type="entry name" value="MS_channel_1st_1"/>
    <property type="match status" value="1"/>
</dbReference>
<reference evidence="11 12" key="1">
    <citation type="submission" date="2016-12" db="EMBL/GenBank/DDBJ databases">
        <authorList>
            <person name="Song W.-J."/>
            <person name="Kurnit D.M."/>
        </authorList>
    </citation>
    <scope>NUCLEOTIDE SEQUENCE [LARGE SCALE GENOMIC DNA]</scope>
    <source>
        <strain evidence="11 12">IMCC3135</strain>
    </source>
</reference>
<dbReference type="Proteomes" id="UP000250079">
    <property type="component" value="Chromosome"/>
</dbReference>
<dbReference type="InterPro" id="IPR006685">
    <property type="entry name" value="MscS_channel_2nd"/>
</dbReference>
<dbReference type="EMBL" id="CP018632">
    <property type="protein sequence ID" value="ASJ71525.1"/>
    <property type="molecule type" value="Genomic_DNA"/>
</dbReference>